<keyword evidence="4" id="KW-0804">Transcription</keyword>
<dbReference type="NCBIfam" id="TIGR02937">
    <property type="entry name" value="sigma70-ECF"/>
    <property type="match status" value="1"/>
</dbReference>
<evidence type="ECO:0000256" key="4">
    <source>
        <dbReference type="ARBA" id="ARBA00023163"/>
    </source>
</evidence>
<name>A0A1T5GE02_9SPHI</name>
<dbReference type="Pfam" id="PF08281">
    <property type="entry name" value="Sigma70_r4_2"/>
    <property type="match status" value="1"/>
</dbReference>
<dbReference type="InterPro" id="IPR013324">
    <property type="entry name" value="RNA_pol_sigma_r3/r4-like"/>
</dbReference>
<dbReference type="STRING" id="1513896.SAMN05660841_03981"/>
<accession>A0A1T5GE02</accession>
<dbReference type="AlphaFoldDB" id="A0A1T5GE02"/>
<evidence type="ECO:0000256" key="1">
    <source>
        <dbReference type="ARBA" id="ARBA00010641"/>
    </source>
</evidence>
<dbReference type="GO" id="GO:0016987">
    <property type="term" value="F:sigma factor activity"/>
    <property type="evidence" value="ECO:0007669"/>
    <property type="project" value="UniProtKB-KW"/>
</dbReference>
<evidence type="ECO:0000313" key="7">
    <source>
        <dbReference type="EMBL" id="SKC06646.1"/>
    </source>
</evidence>
<dbReference type="InterPro" id="IPR036388">
    <property type="entry name" value="WH-like_DNA-bd_sf"/>
</dbReference>
<organism evidence="7 8">
    <name type="scientific">Sphingobacterium nematocida</name>
    <dbReference type="NCBI Taxonomy" id="1513896"/>
    <lineage>
        <taxon>Bacteria</taxon>
        <taxon>Pseudomonadati</taxon>
        <taxon>Bacteroidota</taxon>
        <taxon>Sphingobacteriia</taxon>
        <taxon>Sphingobacteriales</taxon>
        <taxon>Sphingobacteriaceae</taxon>
        <taxon>Sphingobacterium</taxon>
    </lineage>
</organism>
<evidence type="ECO:0000259" key="5">
    <source>
        <dbReference type="Pfam" id="PF04542"/>
    </source>
</evidence>
<evidence type="ECO:0000313" key="8">
    <source>
        <dbReference type="Proteomes" id="UP000190150"/>
    </source>
</evidence>
<dbReference type="Proteomes" id="UP000190150">
    <property type="component" value="Unassembled WGS sequence"/>
</dbReference>
<dbReference type="GO" id="GO:0006352">
    <property type="term" value="P:DNA-templated transcription initiation"/>
    <property type="evidence" value="ECO:0007669"/>
    <property type="project" value="InterPro"/>
</dbReference>
<evidence type="ECO:0000259" key="6">
    <source>
        <dbReference type="Pfam" id="PF08281"/>
    </source>
</evidence>
<dbReference type="GO" id="GO:0003677">
    <property type="term" value="F:DNA binding"/>
    <property type="evidence" value="ECO:0007669"/>
    <property type="project" value="InterPro"/>
</dbReference>
<dbReference type="Gene3D" id="1.10.10.10">
    <property type="entry name" value="Winged helix-like DNA-binding domain superfamily/Winged helix DNA-binding domain"/>
    <property type="match status" value="1"/>
</dbReference>
<keyword evidence="2" id="KW-0805">Transcription regulation</keyword>
<dbReference type="InterPro" id="IPR013325">
    <property type="entry name" value="RNA_pol_sigma_r2"/>
</dbReference>
<dbReference type="SUPFAM" id="SSF88946">
    <property type="entry name" value="Sigma2 domain of RNA polymerase sigma factors"/>
    <property type="match status" value="1"/>
</dbReference>
<dbReference type="PANTHER" id="PTHR43133:SF46">
    <property type="entry name" value="RNA POLYMERASE SIGMA-70 FACTOR ECF SUBFAMILY"/>
    <property type="match status" value="1"/>
</dbReference>
<evidence type="ECO:0000256" key="2">
    <source>
        <dbReference type="ARBA" id="ARBA00023015"/>
    </source>
</evidence>
<comment type="similarity">
    <text evidence="1">Belongs to the sigma-70 factor family. ECF subfamily.</text>
</comment>
<dbReference type="InterPro" id="IPR039425">
    <property type="entry name" value="RNA_pol_sigma-70-like"/>
</dbReference>
<dbReference type="SUPFAM" id="SSF88659">
    <property type="entry name" value="Sigma3 and sigma4 domains of RNA polymerase sigma factors"/>
    <property type="match status" value="1"/>
</dbReference>
<dbReference type="CDD" id="cd06171">
    <property type="entry name" value="Sigma70_r4"/>
    <property type="match status" value="1"/>
</dbReference>
<feature type="domain" description="RNA polymerase sigma-70 region 2" evidence="5">
    <location>
        <begin position="40"/>
        <end position="92"/>
    </location>
</feature>
<dbReference type="PANTHER" id="PTHR43133">
    <property type="entry name" value="RNA POLYMERASE ECF-TYPE SIGMA FACTO"/>
    <property type="match status" value="1"/>
</dbReference>
<keyword evidence="3" id="KW-0731">Sigma factor</keyword>
<keyword evidence="8" id="KW-1185">Reference proteome</keyword>
<dbReference type="RefSeq" id="WP_079645626.1">
    <property type="nucleotide sequence ID" value="NZ_FUZF01000024.1"/>
</dbReference>
<protein>
    <submittedName>
        <fullName evidence="7">RNA polymerase sigma-70 factor, ECF subfamily</fullName>
    </submittedName>
</protein>
<reference evidence="8" key="1">
    <citation type="submission" date="2017-02" db="EMBL/GenBank/DDBJ databases">
        <authorList>
            <person name="Varghese N."/>
            <person name="Submissions S."/>
        </authorList>
    </citation>
    <scope>NUCLEOTIDE SEQUENCE [LARGE SCALE GENOMIC DNA]</scope>
    <source>
        <strain evidence="8">DSM 24091</strain>
    </source>
</reference>
<evidence type="ECO:0000256" key="3">
    <source>
        <dbReference type="ARBA" id="ARBA00023082"/>
    </source>
</evidence>
<dbReference type="OrthoDB" id="679904at2"/>
<dbReference type="Pfam" id="PF04542">
    <property type="entry name" value="Sigma70_r2"/>
    <property type="match status" value="1"/>
</dbReference>
<dbReference type="InterPro" id="IPR007627">
    <property type="entry name" value="RNA_pol_sigma70_r2"/>
</dbReference>
<sequence length="187" mass="22397">MKVYDTYDDDQLVKKTQQGNQMAFTALYNRHWMFLFLQINKIVQQDDEALDIVHNIFERLWKDFPKEIKSFKAYLYQMGRFASINYINSSNRKSQFLEHLYDFQEKHSSGLAERVQYGEILEILHREIENLPPKAREIFIRARINEESYKDIAADLGLSLQTIKTTVFRITKTLKKKIPYIKLFFLN</sequence>
<proteinExistence type="inferred from homology"/>
<dbReference type="Gene3D" id="1.10.1740.10">
    <property type="match status" value="1"/>
</dbReference>
<dbReference type="InterPro" id="IPR014284">
    <property type="entry name" value="RNA_pol_sigma-70_dom"/>
</dbReference>
<dbReference type="InterPro" id="IPR013249">
    <property type="entry name" value="RNA_pol_sigma70_r4_t2"/>
</dbReference>
<dbReference type="EMBL" id="FUZF01000024">
    <property type="protein sequence ID" value="SKC06646.1"/>
    <property type="molecule type" value="Genomic_DNA"/>
</dbReference>
<gene>
    <name evidence="7" type="ORF">SAMN05660841_03981</name>
</gene>
<feature type="domain" description="RNA polymerase sigma factor 70 region 4 type 2" evidence="6">
    <location>
        <begin position="122"/>
        <end position="172"/>
    </location>
</feature>